<dbReference type="Proteomes" id="UP000317638">
    <property type="component" value="Unassembled WGS sequence"/>
</dbReference>
<dbReference type="EMBL" id="VKKG01000002">
    <property type="protein sequence ID" value="TRY19044.1"/>
    <property type="molecule type" value="Genomic_DNA"/>
</dbReference>
<dbReference type="InterPro" id="IPR021441">
    <property type="entry name" value="DUF3090"/>
</dbReference>
<dbReference type="Pfam" id="PF11290">
    <property type="entry name" value="DUF3090"/>
    <property type="match status" value="1"/>
</dbReference>
<sequence>MLLEFPHPDRCVVGTIGEPGNRLFIIQVSQGGTLVAVAVEKQQVQMLGRRIGEILDQLQSLGRADAEGEEPTDLGPLDAPLEVEFRVGAIGLAWDAERGAIQLELFSVDLGEEAPDDDSHNVLVQIWLTPRLAREFSLRAEVIVASGRPACPFCSQPIEPGGHICPRSNGYRGPLF</sequence>
<organism evidence="1 2">
    <name type="scientific">Tessaracoccus rhinocerotis</name>
    <dbReference type="NCBI Taxonomy" id="1689449"/>
    <lineage>
        <taxon>Bacteria</taxon>
        <taxon>Bacillati</taxon>
        <taxon>Actinomycetota</taxon>
        <taxon>Actinomycetes</taxon>
        <taxon>Propionibacteriales</taxon>
        <taxon>Propionibacteriaceae</taxon>
        <taxon>Tessaracoccus</taxon>
    </lineage>
</organism>
<accession>A0A553K2X8</accession>
<dbReference type="RefSeq" id="WP_143937936.1">
    <property type="nucleotide sequence ID" value="NZ_VKKG01000002.1"/>
</dbReference>
<dbReference type="AlphaFoldDB" id="A0A553K2X8"/>
<dbReference type="OrthoDB" id="156387at2"/>
<name>A0A553K2X8_9ACTN</name>
<proteinExistence type="predicted"/>
<keyword evidence="2" id="KW-1185">Reference proteome</keyword>
<gene>
    <name evidence="1" type="ORF">FOJ82_08075</name>
</gene>
<reference evidence="1 2" key="1">
    <citation type="submission" date="2019-07" db="EMBL/GenBank/DDBJ databases">
        <authorList>
            <person name="Zhou L.-Y."/>
        </authorList>
    </citation>
    <scope>NUCLEOTIDE SEQUENCE [LARGE SCALE GENOMIC DNA]</scope>
    <source>
        <strain evidence="1 2">YIM 101269</strain>
    </source>
</reference>
<protein>
    <submittedName>
        <fullName evidence="1">DUF3090 domain-containing protein</fullName>
    </submittedName>
</protein>
<comment type="caution">
    <text evidence="1">The sequence shown here is derived from an EMBL/GenBank/DDBJ whole genome shotgun (WGS) entry which is preliminary data.</text>
</comment>
<dbReference type="NCBIfam" id="TIGR03847">
    <property type="entry name" value="conserved hypothetical protein"/>
    <property type="match status" value="1"/>
</dbReference>
<evidence type="ECO:0000313" key="2">
    <source>
        <dbReference type="Proteomes" id="UP000317638"/>
    </source>
</evidence>
<evidence type="ECO:0000313" key="1">
    <source>
        <dbReference type="EMBL" id="TRY19044.1"/>
    </source>
</evidence>